<evidence type="ECO:0000313" key="3">
    <source>
        <dbReference type="Proteomes" id="UP001203069"/>
    </source>
</evidence>
<comment type="caution">
    <text evidence="2">The sequence shown here is derived from an EMBL/GenBank/DDBJ whole genome shotgun (WGS) entry which is preliminary data.</text>
</comment>
<reference evidence="2 3" key="1">
    <citation type="submission" date="2022-02" db="EMBL/GenBank/DDBJ databases">
        <title>Description of Brenneria tiliae sp. nov. isolated from symptomatic Tilia x moltkei and Tilia x europaea trees in the UK.</title>
        <authorList>
            <person name="Kile H."/>
        </authorList>
    </citation>
    <scope>NUCLEOTIDE SEQUENCE [LARGE SCALE GENOMIC DNA]</scope>
    <source>
        <strain evidence="2 3">MC1SB4.1</strain>
    </source>
</reference>
<protein>
    <submittedName>
        <fullName evidence="2">HTH domain-containing protein</fullName>
    </submittedName>
</protein>
<keyword evidence="3" id="KW-1185">Reference proteome</keyword>
<dbReference type="Gene3D" id="1.10.10.10">
    <property type="entry name" value="Winged helix-like DNA-binding domain superfamily/Winged helix DNA-binding domain"/>
    <property type="match status" value="1"/>
</dbReference>
<accession>A0ABT0MQA7</accession>
<dbReference type="EMBL" id="JAKPBZ010000106">
    <property type="protein sequence ID" value="MCL2892026.1"/>
    <property type="molecule type" value="Genomic_DNA"/>
</dbReference>
<evidence type="ECO:0000313" key="2">
    <source>
        <dbReference type="EMBL" id="MCL2892026.1"/>
    </source>
</evidence>
<name>A0ABT0MQA7_9GAMM</name>
<dbReference type="InterPro" id="IPR013196">
    <property type="entry name" value="HTH_11"/>
</dbReference>
<dbReference type="Pfam" id="PF08279">
    <property type="entry name" value="HTH_11"/>
    <property type="match status" value="1"/>
</dbReference>
<dbReference type="SUPFAM" id="SSF46785">
    <property type="entry name" value="Winged helix' DNA-binding domain"/>
    <property type="match status" value="1"/>
</dbReference>
<gene>
    <name evidence="2" type="ORF">MFP26_04840</name>
</gene>
<organism evidence="2 3">
    <name type="scientific">Brenneria tiliae</name>
    <dbReference type="NCBI Taxonomy" id="2914984"/>
    <lineage>
        <taxon>Bacteria</taxon>
        <taxon>Pseudomonadati</taxon>
        <taxon>Pseudomonadota</taxon>
        <taxon>Gammaproteobacteria</taxon>
        <taxon>Enterobacterales</taxon>
        <taxon>Pectobacteriaceae</taxon>
        <taxon>Brenneria</taxon>
    </lineage>
</organism>
<proteinExistence type="predicted"/>
<dbReference type="Proteomes" id="UP001203069">
    <property type="component" value="Unassembled WGS sequence"/>
</dbReference>
<dbReference type="InterPro" id="IPR036390">
    <property type="entry name" value="WH_DNA-bd_sf"/>
</dbReference>
<dbReference type="RefSeq" id="WP_249243837.1">
    <property type="nucleotide sequence ID" value="NZ_JAKPBZ010000106.1"/>
</dbReference>
<dbReference type="InterPro" id="IPR036388">
    <property type="entry name" value="WH-like_DNA-bd_sf"/>
</dbReference>
<sequence length="120" mass="13062">MLRECDRAGSCTLFIAFMLEKLTEALAEGIDAQQAYAVTMPVEMPVQMSVQMSVENSGDLSPSAQRILAAIAATPTITIVQLADKLGVNRRTVERNIKILREKGRLARVGATKSGSWRVV</sequence>
<feature type="domain" description="Helix-turn-helix type 11" evidence="1">
    <location>
        <begin position="65"/>
        <end position="114"/>
    </location>
</feature>
<evidence type="ECO:0000259" key="1">
    <source>
        <dbReference type="Pfam" id="PF08279"/>
    </source>
</evidence>